<evidence type="ECO:0000256" key="1">
    <source>
        <dbReference type="SAM" id="Phobius"/>
    </source>
</evidence>
<dbReference type="RefSeq" id="WP_155365165.1">
    <property type="nucleotide sequence ID" value="NZ_CP043930.1"/>
</dbReference>
<dbReference type="PANTHER" id="PTHR30093">
    <property type="entry name" value="GENERAL SECRETION PATHWAY PROTEIN G"/>
    <property type="match status" value="1"/>
</dbReference>
<dbReference type="Pfam" id="PF07596">
    <property type="entry name" value="SBP_bac_10"/>
    <property type="match status" value="1"/>
</dbReference>
<evidence type="ECO:0000313" key="4">
    <source>
        <dbReference type="Proteomes" id="UP000427281"/>
    </source>
</evidence>
<dbReference type="PANTHER" id="PTHR30093:SF2">
    <property type="entry name" value="TYPE II SECRETION SYSTEM PROTEIN H"/>
    <property type="match status" value="1"/>
</dbReference>
<dbReference type="KEGG" id="gim:F1728_17350"/>
<dbReference type="NCBIfam" id="TIGR02532">
    <property type="entry name" value="IV_pilin_GFxxxE"/>
    <property type="match status" value="1"/>
</dbReference>
<dbReference type="AlphaFoldDB" id="A0A6I6ADS1"/>
<feature type="transmembrane region" description="Helical" evidence="1">
    <location>
        <begin position="12"/>
        <end position="36"/>
    </location>
</feature>
<dbReference type="InterPro" id="IPR045584">
    <property type="entry name" value="Pilin-like"/>
</dbReference>
<dbReference type="SUPFAM" id="SSF54523">
    <property type="entry name" value="Pili subunits"/>
    <property type="match status" value="1"/>
</dbReference>
<keyword evidence="4" id="KW-1185">Reference proteome</keyword>
<organism evidence="3 4">
    <name type="scientific">Gimesia benthica</name>
    <dbReference type="NCBI Taxonomy" id="2608982"/>
    <lineage>
        <taxon>Bacteria</taxon>
        <taxon>Pseudomonadati</taxon>
        <taxon>Planctomycetota</taxon>
        <taxon>Planctomycetia</taxon>
        <taxon>Planctomycetales</taxon>
        <taxon>Planctomycetaceae</taxon>
        <taxon>Gimesia</taxon>
    </lineage>
</organism>
<evidence type="ECO:0000259" key="2">
    <source>
        <dbReference type="Pfam" id="PF07596"/>
    </source>
</evidence>
<dbReference type="InterPro" id="IPR012902">
    <property type="entry name" value="N_methyl_site"/>
</dbReference>
<feature type="domain" description="DUF1559" evidence="2">
    <location>
        <begin position="37"/>
        <end position="276"/>
    </location>
</feature>
<keyword evidence="1" id="KW-0812">Transmembrane</keyword>
<sequence>MSLSAPTVRKRGFTLIELLVVIAIIAILIALLLPAVQQAREAARRSQCKNNLKQIGLALHNYNETHRVFPPGFINDHGWLCNLFILPFMDQAPLYNKISPNRPMDLTNTTVLADVRTVLPAYLCPSSADPNPAQNADNRVSGVAIGLSNYLGFNGNGDYRCNSSAKPNGMFYHNSKTQIRDITDGLSNTFAFTERTTVNDAAGTNHIGSIWAGVTPCAATPNKFENIRYGLVQARVGWSMINGTGYQFGPSSLHEGGVHVLMADGAVRFASENMDASNNPGTISSATSTYFRLAVINDGQVIGEW</sequence>
<dbReference type="NCBIfam" id="TIGR04294">
    <property type="entry name" value="pre_pil_HX9DG"/>
    <property type="match status" value="1"/>
</dbReference>
<name>A0A6I6ADS1_9PLAN</name>
<protein>
    <submittedName>
        <fullName evidence="3">DUF1559 domain-containing protein</fullName>
    </submittedName>
</protein>
<proteinExistence type="predicted"/>
<reference evidence="3 4" key="1">
    <citation type="submission" date="2019-09" db="EMBL/GenBank/DDBJ databases">
        <title>Gimesia benthica sp. nov., a novel bacterium isolated from deep-sea water of the Northwest Indian Ocean.</title>
        <authorList>
            <person name="Dai X."/>
        </authorList>
    </citation>
    <scope>NUCLEOTIDE SEQUENCE [LARGE SCALE GENOMIC DNA]</scope>
    <source>
        <strain evidence="3 4">E7</strain>
    </source>
</reference>
<keyword evidence="1" id="KW-1133">Transmembrane helix</keyword>
<dbReference type="Gene3D" id="3.30.700.10">
    <property type="entry name" value="Glycoprotein, Type 4 Pilin"/>
    <property type="match status" value="1"/>
</dbReference>
<dbReference type="Proteomes" id="UP000427281">
    <property type="component" value="Chromosome"/>
</dbReference>
<gene>
    <name evidence="3" type="ORF">F1728_17350</name>
</gene>
<dbReference type="EMBL" id="CP043930">
    <property type="protein sequence ID" value="QGQ24348.1"/>
    <property type="molecule type" value="Genomic_DNA"/>
</dbReference>
<accession>A0A6I6ADS1</accession>
<dbReference type="PROSITE" id="PS00409">
    <property type="entry name" value="PROKAR_NTER_METHYL"/>
    <property type="match status" value="1"/>
</dbReference>
<dbReference type="Pfam" id="PF07963">
    <property type="entry name" value="N_methyl"/>
    <property type="match status" value="1"/>
</dbReference>
<dbReference type="InterPro" id="IPR011453">
    <property type="entry name" value="DUF1559"/>
</dbReference>
<keyword evidence="1" id="KW-0472">Membrane</keyword>
<dbReference type="InterPro" id="IPR027558">
    <property type="entry name" value="Pre_pil_HX9DG_C"/>
</dbReference>
<evidence type="ECO:0000313" key="3">
    <source>
        <dbReference type="EMBL" id="QGQ24348.1"/>
    </source>
</evidence>